<dbReference type="Proteomes" id="UP000266552">
    <property type="component" value="Chromosome"/>
</dbReference>
<dbReference type="PANTHER" id="PTHR43792">
    <property type="entry name" value="GNAT FAMILY, PUTATIVE (AFU_ORTHOLOGUE AFUA_3G00765)-RELATED-RELATED"/>
    <property type="match status" value="1"/>
</dbReference>
<evidence type="ECO:0000259" key="1">
    <source>
        <dbReference type="PROSITE" id="PS51186"/>
    </source>
</evidence>
<dbReference type="GO" id="GO:0005737">
    <property type="term" value="C:cytoplasm"/>
    <property type="evidence" value="ECO:0007669"/>
    <property type="project" value="TreeGrafter"/>
</dbReference>
<evidence type="ECO:0000313" key="3">
    <source>
        <dbReference type="Proteomes" id="UP000266552"/>
    </source>
</evidence>
<dbReference type="PANTHER" id="PTHR43792:SF9">
    <property type="entry name" value="RIBOSOMAL-PROTEIN-ALANINE ACETYLTRANSFERASE"/>
    <property type="match status" value="1"/>
</dbReference>
<accession>A0A385TP52</accession>
<dbReference type="KEGG" id="plw:D5F53_16930"/>
<reference evidence="2 3" key="1">
    <citation type="submission" date="2018-09" db="EMBL/GenBank/DDBJ databases">
        <title>Genome Sequence of Paenibacillus lautus Strain E7593-69, Azo Dye-Degrading Bacteria, Isolated from Commercial Tattoo Inks.</title>
        <authorList>
            <person name="Nho S.W."/>
            <person name="Kim S.-J."/>
            <person name="Kweon O."/>
            <person name="Cerniglia C.E."/>
        </authorList>
    </citation>
    <scope>NUCLEOTIDE SEQUENCE [LARGE SCALE GENOMIC DNA]</scope>
    <source>
        <strain evidence="2 3">E7593-69</strain>
    </source>
</reference>
<evidence type="ECO:0000313" key="2">
    <source>
        <dbReference type="EMBL" id="AYB44858.1"/>
    </source>
</evidence>
<dbReference type="GO" id="GO:0008999">
    <property type="term" value="F:protein-N-terminal-alanine acetyltransferase activity"/>
    <property type="evidence" value="ECO:0007669"/>
    <property type="project" value="TreeGrafter"/>
</dbReference>
<dbReference type="RefSeq" id="WP_119848735.1">
    <property type="nucleotide sequence ID" value="NZ_CP032412.1"/>
</dbReference>
<proteinExistence type="predicted"/>
<dbReference type="InterPro" id="IPR051531">
    <property type="entry name" value="N-acetyltransferase"/>
</dbReference>
<feature type="domain" description="N-acetyltransferase" evidence="1">
    <location>
        <begin position="19"/>
        <end position="180"/>
    </location>
</feature>
<dbReference type="EMBL" id="CP032412">
    <property type="protein sequence ID" value="AYB44858.1"/>
    <property type="molecule type" value="Genomic_DNA"/>
</dbReference>
<dbReference type="SUPFAM" id="SSF55729">
    <property type="entry name" value="Acyl-CoA N-acyltransferases (Nat)"/>
    <property type="match status" value="1"/>
</dbReference>
<dbReference type="AlphaFoldDB" id="A0A385TP52"/>
<dbReference type="InterPro" id="IPR000182">
    <property type="entry name" value="GNAT_dom"/>
</dbReference>
<dbReference type="PROSITE" id="PS51186">
    <property type="entry name" value="GNAT"/>
    <property type="match status" value="1"/>
</dbReference>
<name>A0A385TP52_PAELA</name>
<dbReference type="InterPro" id="IPR016181">
    <property type="entry name" value="Acyl_CoA_acyltransferase"/>
</dbReference>
<sequence>MTQIEEHFQEFPVLETERTRLRKISYSDQDDMYSYCRFPMVSRYTVWDTHQSLDDTKAFIEFVLNRYDTQKVGPWEIEHKQAKKLIGSCSFVSWDNRNKRAELGYVLSNEYWNQGYMSEVIRRILVFGFNELGLVRIEARCHLDNIGSARVMEKTGMRFEGVLRRHIWAKGAFQDVKLYSIIKDDFASELEEGSDY</sequence>
<keyword evidence="3" id="KW-1185">Reference proteome</keyword>
<organism evidence="2 3">
    <name type="scientific">Paenibacillus lautus</name>
    <name type="common">Bacillus lautus</name>
    <dbReference type="NCBI Taxonomy" id="1401"/>
    <lineage>
        <taxon>Bacteria</taxon>
        <taxon>Bacillati</taxon>
        <taxon>Bacillota</taxon>
        <taxon>Bacilli</taxon>
        <taxon>Bacillales</taxon>
        <taxon>Paenibacillaceae</taxon>
        <taxon>Paenibacillus</taxon>
    </lineage>
</organism>
<dbReference type="Gene3D" id="3.40.630.30">
    <property type="match status" value="1"/>
</dbReference>
<protein>
    <submittedName>
        <fullName evidence="2">N-acetyltransferase</fullName>
    </submittedName>
</protein>
<dbReference type="Pfam" id="PF13302">
    <property type="entry name" value="Acetyltransf_3"/>
    <property type="match status" value="1"/>
</dbReference>
<keyword evidence="2" id="KW-0808">Transferase</keyword>
<gene>
    <name evidence="2" type="ORF">D5F53_16930</name>
</gene>